<comment type="caution">
    <text evidence="10">The sequence shown here is derived from an EMBL/GenBank/DDBJ whole genome shotgun (WGS) entry which is preliminary data.</text>
</comment>
<comment type="subcellular location">
    <subcellularLocation>
        <location evidence="1">Membrane</location>
        <topology evidence="1">Multi-pass membrane protein</topology>
    </subcellularLocation>
</comment>
<feature type="region of interest" description="Disordered" evidence="8">
    <location>
        <begin position="553"/>
        <end position="656"/>
    </location>
</feature>
<proteinExistence type="inferred from homology"/>
<evidence type="ECO:0000256" key="9">
    <source>
        <dbReference type="SAM" id="Phobius"/>
    </source>
</evidence>
<feature type="transmembrane region" description="Helical" evidence="9">
    <location>
        <begin position="6"/>
        <end position="24"/>
    </location>
</feature>
<dbReference type="PANTHER" id="PTHR31488">
    <property type="entry name" value="DPY-19-LIKE 1, LIKE (H. SAPIENS)"/>
    <property type="match status" value="1"/>
</dbReference>
<feature type="compositionally biased region" description="Low complexity" evidence="8">
    <location>
        <begin position="616"/>
        <end position="637"/>
    </location>
</feature>
<dbReference type="EMBL" id="JRES01000749">
    <property type="protein sequence ID" value="KNC28772.1"/>
    <property type="molecule type" value="Genomic_DNA"/>
</dbReference>
<reference evidence="10 11" key="1">
    <citation type="journal article" date="2015" name="Nat. Commun.">
        <title>Lucilia cuprina genome unlocks parasitic fly biology to underpin future interventions.</title>
        <authorList>
            <person name="Anstead C.A."/>
            <person name="Korhonen P.K."/>
            <person name="Young N.D."/>
            <person name="Hall R.S."/>
            <person name="Jex A.R."/>
            <person name="Murali S.C."/>
            <person name="Hughes D.S."/>
            <person name="Lee S.F."/>
            <person name="Perry T."/>
            <person name="Stroehlein A.J."/>
            <person name="Ansell B.R."/>
            <person name="Breugelmans B."/>
            <person name="Hofmann A."/>
            <person name="Qu J."/>
            <person name="Dugan S."/>
            <person name="Lee S.L."/>
            <person name="Chao H."/>
            <person name="Dinh H."/>
            <person name="Han Y."/>
            <person name="Doddapaneni H.V."/>
            <person name="Worley K.C."/>
            <person name="Muzny D.M."/>
            <person name="Ioannidis P."/>
            <person name="Waterhouse R.M."/>
            <person name="Zdobnov E.M."/>
            <person name="James P.J."/>
            <person name="Bagnall N.H."/>
            <person name="Kotze A.C."/>
            <person name="Gibbs R.A."/>
            <person name="Richards S."/>
            <person name="Batterham P."/>
            <person name="Gasser R.B."/>
        </authorList>
    </citation>
    <scope>NUCLEOTIDE SEQUENCE [LARGE SCALE GENOMIC DNA]</scope>
    <source>
        <strain evidence="10 11">LS</strain>
        <tissue evidence="10">Full body</tissue>
    </source>
</reference>
<evidence type="ECO:0000256" key="7">
    <source>
        <dbReference type="ARBA" id="ARBA00023136"/>
    </source>
</evidence>
<evidence type="ECO:0000313" key="11">
    <source>
        <dbReference type="Proteomes" id="UP000037069"/>
    </source>
</evidence>
<dbReference type="GO" id="GO:0000030">
    <property type="term" value="F:mannosyltransferase activity"/>
    <property type="evidence" value="ECO:0007669"/>
    <property type="project" value="TreeGrafter"/>
</dbReference>
<feature type="transmembrane region" description="Helical" evidence="9">
    <location>
        <begin position="172"/>
        <end position="190"/>
    </location>
</feature>
<dbReference type="OMA" id="DPLQGDY"/>
<evidence type="ECO:0000256" key="4">
    <source>
        <dbReference type="ARBA" id="ARBA00022679"/>
    </source>
</evidence>
<feature type="transmembrane region" description="Helical" evidence="9">
    <location>
        <begin position="145"/>
        <end position="166"/>
    </location>
</feature>
<evidence type="ECO:0000256" key="2">
    <source>
        <dbReference type="ARBA" id="ARBA00008744"/>
    </source>
</evidence>
<dbReference type="Proteomes" id="UP000037069">
    <property type="component" value="Unassembled WGS sequence"/>
</dbReference>
<dbReference type="PANTHER" id="PTHR31488:SF1">
    <property type="entry name" value="C-MANNOSYLTRANSFERASE DPY19L1"/>
    <property type="match status" value="1"/>
</dbReference>
<dbReference type="GO" id="GO:0005637">
    <property type="term" value="C:nuclear inner membrane"/>
    <property type="evidence" value="ECO:0007669"/>
    <property type="project" value="TreeGrafter"/>
</dbReference>
<keyword evidence="4 10" id="KW-0808">Transferase</keyword>
<evidence type="ECO:0000256" key="1">
    <source>
        <dbReference type="ARBA" id="ARBA00004141"/>
    </source>
</evidence>
<organism evidence="10 11">
    <name type="scientific">Lucilia cuprina</name>
    <name type="common">Green bottle fly</name>
    <name type="synonym">Australian sheep blowfly</name>
    <dbReference type="NCBI Taxonomy" id="7375"/>
    <lineage>
        <taxon>Eukaryota</taxon>
        <taxon>Metazoa</taxon>
        <taxon>Ecdysozoa</taxon>
        <taxon>Arthropoda</taxon>
        <taxon>Hexapoda</taxon>
        <taxon>Insecta</taxon>
        <taxon>Pterygota</taxon>
        <taxon>Neoptera</taxon>
        <taxon>Endopterygota</taxon>
        <taxon>Diptera</taxon>
        <taxon>Brachycera</taxon>
        <taxon>Muscomorpha</taxon>
        <taxon>Oestroidea</taxon>
        <taxon>Calliphoridae</taxon>
        <taxon>Luciliinae</taxon>
        <taxon>Lucilia</taxon>
    </lineage>
</organism>
<protein>
    <submittedName>
        <fullName evidence="10">Putative C-mannosyltransferase dpy-19</fullName>
    </submittedName>
</protein>
<evidence type="ECO:0000313" key="10">
    <source>
        <dbReference type="EMBL" id="KNC28772.1"/>
    </source>
</evidence>
<evidence type="ECO:0000256" key="6">
    <source>
        <dbReference type="ARBA" id="ARBA00022989"/>
    </source>
</evidence>
<keyword evidence="6 9" id="KW-1133">Transmembrane helix</keyword>
<comment type="similarity">
    <text evidence="2">Belongs to the dpy-19 family.</text>
</comment>
<keyword evidence="11" id="KW-1185">Reference proteome</keyword>
<gene>
    <name evidence="10" type="ORF">FF38_09946</name>
</gene>
<keyword evidence="3 10" id="KW-0328">Glycosyltransferase</keyword>
<feature type="transmembrane region" description="Helical" evidence="9">
    <location>
        <begin position="304"/>
        <end position="325"/>
    </location>
</feature>
<feature type="compositionally biased region" description="Basic and acidic residues" evidence="8">
    <location>
        <begin position="571"/>
        <end position="598"/>
    </location>
</feature>
<sequence>MKETKLVLMLAQSFIGTGFFFLYVHHVRCLFESRTNVAHLTQLERESLFRREDALYYSFYKTLTDAPDFWSGIDQLSNLTTIEYPHSVNVLSRFHVLPEITIGFFYHVLRANSKLGLFSLLSCWRSDDIRLTLDYGRCEGQNLQFYLECVWMLGGVTILTIYMYGLLLSRNIFGGIYAVASYIMFHSFASKIYERPMARENFAFPAIYLQMFYLCVCINRVSEKKTLTMSIVPTLKLTYFTTMALLCWQFSAIIFASQILILMLPWSISSVPSRVVGMFTVDYVSSQLMANWIAYYYSQGNRRYFFGWQLGPLIGLSLITAIRLYKQTPAASTNSTSSTSATQQKETESSITENTAEFLFKTIPLGVLLSICSQSTINDLLELSGLAKPIENTYALYRDLIIHWGLQAKVNFVTSLSACNPDYSRMELSELWGFIKNLVVKPYCLYGVVIMAKFFRKWRKTTEPKEPNSEVVERAKNYILEDFLEEHHVSMSDMTKKETEAMFNECMELFAKCDYDYDRYKKEKLKLKKENPDEHLKFMNDIKKLKEQINEIREHKDKKSTQNKENQTQNENEKKDEDKEKDDQQTDNDHSNEQDKDSSSSSSASDTTNKPSINGKKSSSSKNTSTASSSSSSQQKPSSKKTTDLNGTESDADIDDDDNTCNYRSFHYLYSFLQMAVFAFLGLSIRKLFFLCFTQGCVLGSTICSSFMSKKNRRIFWTAYLSVFLTSIINPGIRNIQEEYFPSNELKLGHDDLDTMLEWIKMNTERDAVFAGPIDIIGTVHLSTRRPIVNHAHLEMRQISERTEHVYSIFSRQQSSDIYNQCSQLKIQYLIVTLSDCNNETRDECDLLTIWDDMQPAYRKYPQFCSELAVKNIPSFLKVFTSDYYAIIKMFSQSVQINLKYNKMPEKQIQLLAKHFKASLSIK</sequence>
<dbReference type="InterPro" id="IPR018732">
    <property type="entry name" value="Dpy-19/Dpy-19-like"/>
</dbReference>
<dbReference type="OrthoDB" id="6019623at2759"/>
<keyword evidence="5 9" id="KW-0812">Transmembrane</keyword>
<evidence type="ECO:0000256" key="5">
    <source>
        <dbReference type="ARBA" id="ARBA00022692"/>
    </source>
</evidence>
<accession>A0A0L0C950</accession>
<feature type="transmembrane region" description="Helical" evidence="9">
    <location>
        <begin position="276"/>
        <end position="298"/>
    </location>
</feature>
<dbReference type="STRING" id="7375.A0A0L0C950"/>
<feature type="compositionally biased region" description="Basic and acidic residues" evidence="8">
    <location>
        <begin position="553"/>
        <end position="562"/>
    </location>
</feature>
<evidence type="ECO:0000256" key="3">
    <source>
        <dbReference type="ARBA" id="ARBA00022676"/>
    </source>
</evidence>
<name>A0A0L0C950_LUCCU</name>
<evidence type="ECO:0000256" key="8">
    <source>
        <dbReference type="SAM" id="MobiDB-lite"/>
    </source>
</evidence>
<keyword evidence="7 9" id="KW-0472">Membrane</keyword>
<dbReference type="AlphaFoldDB" id="A0A0L0C950"/>
<dbReference type="Pfam" id="PF10034">
    <property type="entry name" value="Dpy19"/>
    <property type="match status" value="1"/>
</dbReference>
<feature type="transmembrane region" description="Helical" evidence="9">
    <location>
        <begin position="242"/>
        <end position="264"/>
    </location>
</feature>